<evidence type="ECO:0000313" key="9">
    <source>
        <dbReference type="EMBL" id="KAE9388479.1"/>
    </source>
</evidence>
<evidence type="ECO:0000256" key="4">
    <source>
        <dbReference type="ARBA" id="ARBA00023002"/>
    </source>
</evidence>
<dbReference type="InterPro" id="IPR044831">
    <property type="entry name" value="Ccp1-like"/>
</dbReference>
<dbReference type="OrthoDB" id="2144714at2759"/>
<dbReference type="GO" id="GO:0034599">
    <property type="term" value="P:cellular response to oxidative stress"/>
    <property type="evidence" value="ECO:0007669"/>
    <property type="project" value="InterPro"/>
</dbReference>
<accession>A0A6A4GRR8</accession>
<evidence type="ECO:0000256" key="6">
    <source>
        <dbReference type="RuleBase" id="RU004241"/>
    </source>
</evidence>
<dbReference type="GO" id="GO:0000302">
    <property type="term" value="P:response to reactive oxygen species"/>
    <property type="evidence" value="ECO:0007669"/>
    <property type="project" value="TreeGrafter"/>
</dbReference>
<sequence length="477" mass="51193">MSQLFQFLVISSTLAGYYAQSVSNPTFQWPNTLLKYADKQLFEGQLSELVSGCPPRENTTIPAQWVRLAYHDMATYDVSTGAGGLDASIQYELNRGAQNIGEGMPQTLSDFNSDALVTPFFGMADVIALGTVFAVSSCGGPFIPYSAGRVDATEGGPATVPEPQQDLATHIQLFQQQGFNQTEMIGLVACGHTLGASDKRISLRFETCGTLLQRMLNTVPSTVSLTDPITEPFNYVINDPLLSYQNTTFILLTALRVLHPTDTSPTVTMFWVDQEGDSVCPSTGCSIPSSSSDPLAFNEIGIQVGVTPIRYSFKATIDATSSISNFWFEVNNNDGSDPIIVDNGGTGFVLEQDPALSLFVDIDRSEGVVLLDSNTEFFRIVVAVLGDAASASTATLTAFTPISTATAPPFLPTTTLINLILDDSNPPEGGFIFFTGNVSNSVTYLDVSATVDDTTYTVQNFDVNAAAQFLTFVEISS</sequence>
<feature type="chain" id="PRO_5025709445" description="Peroxidase" evidence="7">
    <location>
        <begin position="20"/>
        <end position="477"/>
    </location>
</feature>
<dbReference type="PANTHER" id="PTHR31356">
    <property type="entry name" value="THYLAKOID LUMENAL 29 KDA PROTEIN, CHLOROPLASTIC-RELATED"/>
    <property type="match status" value="1"/>
</dbReference>
<comment type="similarity">
    <text evidence="6">Belongs to the peroxidase family.</text>
</comment>
<dbReference type="EC" id="1.11.1.-" evidence="7"/>
<keyword evidence="3" id="KW-0479">Metal-binding</keyword>
<proteinExistence type="inferred from homology"/>
<dbReference type="EMBL" id="ML769741">
    <property type="protein sequence ID" value="KAE9388479.1"/>
    <property type="molecule type" value="Genomic_DNA"/>
</dbReference>
<dbReference type="Proteomes" id="UP000799118">
    <property type="component" value="Unassembled WGS sequence"/>
</dbReference>
<dbReference type="GO" id="GO:0042744">
    <property type="term" value="P:hydrogen peroxide catabolic process"/>
    <property type="evidence" value="ECO:0007669"/>
    <property type="project" value="TreeGrafter"/>
</dbReference>
<gene>
    <name evidence="9" type="ORF">BT96DRAFT_1025427</name>
</gene>
<dbReference type="GO" id="GO:0046872">
    <property type="term" value="F:metal ion binding"/>
    <property type="evidence" value="ECO:0007669"/>
    <property type="project" value="UniProtKB-UniRule"/>
</dbReference>
<reference evidence="9" key="1">
    <citation type="journal article" date="2019" name="Environ. Microbiol.">
        <title>Fungal ecological strategies reflected in gene transcription - a case study of two litter decomposers.</title>
        <authorList>
            <person name="Barbi F."/>
            <person name="Kohler A."/>
            <person name="Barry K."/>
            <person name="Baskaran P."/>
            <person name="Daum C."/>
            <person name="Fauchery L."/>
            <person name="Ihrmark K."/>
            <person name="Kuo A."/>
            <person name="LaButti K."/>
            <person name="Lipzen A."/>
            <person name="Morin E."/>
            <person name="Grigoriev I.V."/>
            <person name="Henrissat B."/>
            <person name="Lindahl B."/>
            <person name="Martin F."/>
        </authorList>
    </citation>
    <scope>NUCLEOTIDE SEQUENCE</scope>
    <source>
        <strain evidence="9">JB14</strain>
    </source>
</reference>
<keyword evidence="4 7" id="KW-0560">Oxidoreductase</keyword>
<evidence type="ECO:0000256" key="3">
    <source>
        <dbReference type="ARBA" id="ARBA00022723"/>
    </source>
</evidence>
<protein>
    <recommendedName>
        <fullName evidence="7">Peroxidase</fullName>
        <ecNumber evidence="7">1.11.1.-</ecNumber>
    </recommendedName>
</protein>
<keyword evidence="2" id="KW-0349">Heme</keyword>
<evidence type="ECO:0000259" key="8">
    <source>
        <dbReference type="PROSITE" id="PS50873"/>
    </source>
</evidence>
<feature type="domain" description="Plant heme peroxidase family profile" evidence="8">
    <location>
        <begin position="124"/>
        <end position="197"/>
    </location>
</feature>
<evidence type="ECO:0000313" key="10">
    <source>
        <dbReference type="Proteomes" id="UP000799118"/>
    </source>
</evidence>
<dbReference type="AlphaFoldDB" id="A0A6A4GRR8"/>
<evidence type="ECO:0000256" key="1">
    <source>
        <dbReference type="ARBA" id="ARBA00022559"/>
    </source>
</evidence>
<evidence type="ECO:0000256" key="2">
    <source>
        <dbReference type="ARBA" id="ARBA00022617"/>
    </source>
</evidence>
<organism evidence="9 10">
    <name type="scientific">Gymnopus androsaceus JB14</name>
    <dbReference type="NCBI Taxonomy" id="1447944"/>
    <lineage>
        <taxon>Eukaryota</taxon>
        <taxon>Fungi</taxon>
        <taxon>Dikarya</taxon>
        <taxon>Basidiomycota</taxon>
        <taxon>Agaricomycotina</taxon>
        <taxon>Agaricomycetes</taxon>
        <taxon>Agaricomycetidae</taxon>
        <taxon>Agaricales</taxon>
        <taxon>Marasmiineae</taxon>
        <taxon>Omphalotaceae</taxon>
        <taxon>Gymnopus</taxon>
    </lineage>
</organism>
<keyword evidence="10" id="KW-1185">Reference proteome</keyword>
<evidence type="ECO:0000256" key="7">
    <source>
        <dbReference type="RuleBase" id="RU363051"/>
    </source>
</evidence>
<dbReference type="Gene3D" id="1.10.520.10">
    <property type="match status" value="1"/>
</dbReference>
<dbReference type="PRINTS" id="PR00458">
    <property type="entry name" value="PEROXIDASE"/>
</dbReference>
<dbReference type="PROSITE" id="PS50873">
    <property type="entry name" value="PEROXIDASE_4"/>
    <property type="match status" value="1"/>
</dbReference>
<dbReference type="PANTHER" id="PTHR31356:SF53">
    <property type="entry name" value="HEME PEROXIDASE"/>
    <property type="match status" value="1"/>
</dbReference>
<dbReference type="Pfam" id="PF00141">
    <property type="entry name" value="peroxidase"/>
    <property type="match status" value="1"/>
</dbReference>
<name>A0A6A4GRR8_9AGAR</name>
<dbReference type="SUPFAM" id="SSF48113">
    <property type="entry name" value="Heme-dependent peroxidases"/>
    <property type="match status" value="1"/>
</dbReference>
<keyword evidence="7" id="KW-0732">Signal</keyword>
<evidence type="ECO:0000256" key="5">
    <source>
        <dbReference type="ARBA" id="ARBA00023004"/>
    </source>
</evidence>
<dbReference type="InterPro" id="IPR002016">
    <property type="entry name" value="Haem_peroxidase"/>
</dbReference>
<dbReference type="InterPro" id="IPR010255">
    <property type="entry name" value="Haem_peroxidase_sf"/>
</dbReference>
<dbReference type="GO" id="GO:0020037">
    <property type="term" value="F:heme binding"/>
    <property type="evidence" value="ECO:0007669"/>
    <property type="project" value="UniProtKB-UniRule"/>
</dbReference>
<keyword evidence="5" id="KW-0408">Iron</keyword>
<dbReference type="GO" id="GO:0004601">
    <property type="term" value="F:peroxidase activity"/>
    <property type="evidence" value="ECO:0007669"/>
    <property type="project" value="UniProtKB-KW"/>
</dbReference>
<feature type="signal peptide" evidence="7">
    <location>
        <begin position="1"/>
        <end position="19"/>
    </location>
</feature>
<keyword evidence="1 7" id="KW-0575">Peroxidase</keyword>